<dbReference type="InterPro" id="IPR036691">
    <property type="entry name" value="Endo/exonu/phosph_ase_sf"/>
</dbReference>
<sequence>MKGLQIATYNIRLDTEEDGNWSWENRKKHVIQLIKYHEWDIFGVQEARPHQVEDFEVLEGYASFSKEREGDNQGEGLGIYYKKNLFDCLEHGYFWLSETPEVPSIHPEAGCKRIALWGVLKDKQSQQEILIINTHLDHISETARQEGMAVLLEIMSEKISEYKTIIFGDFNADRKESFHQELANHFIYPRDKKEMINYGPIGTFQEFNYNASWEELEEIDFILFRGLTVKKYGVLTDSCNRKFPSDHFPVVATFTL</sequence>
<dbReference type="CDD" id="cd09083">
    <property type="entry name" value="EEP-1"/>
    <property type="match status" value="1"/>
</dbReference>
<dbReference type="PANTHER" id="PTHR12121">
    <property type="entry name" value="CARBON CATABOLITE REPRESSOR PROTEIN 4"/>
    <property type="match status" value="1"/>
</dbReference>
<feature type="domain" description="Endonuclease/exonuclease/phosphatase" evidence="1">
    <location>
        <begin position="7"/>
        <end position="247"/>
    </location>
</feature>
<organism evidence="2 3">
    <name type="scientific">Vagococcus fluvialis</name>
    <dbReference type="NCBI Taxonomy" id="2738"/>
    <lineage>
        <taxon>Bacteria</taxon>
        <taxon>Bacillati</taxon>
        <taxon>Bacillota</taxon>
        <taxon>Bacilli</taxon>
        <taxon>Lactobacillales</taxon>
        <taxon>Enterococcaceae</taxon>
        <taxon>Vagococcus</taxon>
    </lineage>
</organism>
<accession>A0A430A385</accession>
<comment type="caution">
    <text evidence="2">The sequence shown here is derived from an EMBL/GenBank/DDBJ whole genome shotgun (WGS) entry which is preliminary data.</text>
</comment>
<gene>
    <name evidence="2" type="ORF">CBF32_09255</name>
</gene>
<reference evidence="2 3" key="1">
    <citation type="submission" date="2017-05" db="EMBL/GenBank/DDBJ databases">
        <title>Vagococcus spp. assemblies.</title>
        <authorList>
            <person name="Gulvik C.A."/>
        </authorList>
    </citation>
    <scope>NUCLEOTIDE SEQUENCE [LARGE SCALE GENOMIC DNA]</scope>
    <source>
        <strain evidence="2 3">NCFB 2497</strain>
    </source>
</reference>
<evidence type="ECO:0000313" key="3">
    <source>
        <dbReference type="Proteomes" id="UP000288197"/>
    </source>
</evidence>
<name>A0A430A385_9ENTE</name>
<dbReference type="Proteomes" id="UP000288197">
    <property type="component" value="Unassembled WGS sequence"/>
</dbReference>
<dbReference type="GeneID" id="63146919"/>
<keyword evidence="3" id="KW-1185">Reference proteome</keyword>
<dbReference type="EMBL" id="NGJX01000009">
    <property type="protein sequence ID" value="RSU01040.1"/>
    <property type="molecule type" value="Genomic_DNA"/>
</dbReference>
<evidence type="ECO:0000259" key="1">
    <source>
        <dbReference type="Pfam" id="PF03372"/>
    </source>
</evidence>
<protein>
    <submittedName>
        <fullName evidence="2">Endonuclease</fullName>
    </submittedName>
</protein>
<keyword evidence="2" id="KW-0540">Nuclease</keyword>
<dbReference type="AlphaFoldDB" id="A0A430A385"/>
<dbReference type="Gene3D" id="3.60.10.10">
    <property type="entry name" value="Endonuclease/exonuclease/phosphatase"/>
    <property type="match status" value="1"/>
</dbReference>
<evidence type="ECO:0000313" key="2">
    <source>
        <dbReference type="EMBL" id="RSU01040.1"/>
    </source>
</evidence>
<dbReference type="SUPFAM" id="SSF56219">
    <property type="entry name" value="DNase I-like"/>
    <property type="match status" value="1"/>
</dbReference>
<dbReference type="GO" id="GO:0004519">
    <property type="term" value="F:endonuclease activity"/>
    <property type="evidence" value="ECO:0007669"/>
    <property type="project" value="UniProtKB-KW"/>
</dbReference>
<dbReference type="Pfam" id="PF03372">
    <property type="entry name" value="Exo_endo_phos"/>
    <property type="match status" value="1"/>
</dbReference>
<proteinExistence type="predicted"/>
<keyword evidence="2" id="KW-0378">Hydrolase</keyword>
<dbReference type="GO" id="GO:0000175">
    <property type="term" value="F:3'-5'-RNA exonuclease activity"/>
    <property type="evidence" value="ECO:0007669"/>
    <property type="project" value="TreeGrafter"/>
</dbReference>
<keyword evidence="2" id="KW-0255">Endonuclease</keyword>
<dbReference type="PANTHER" id="PTHR12121:SF36">
    <property type="entry name" value="ENDONUCLEASE_EXONUCLEASE_PHOSPHATASE DOMAIN-CONTAINING PROTEIN"/>
    <property type="match status" value="1"/>
</dbReference>
<dbReference type="OrthoDB" id="9793162at2"/>
<dbReference type="RefSeq" id="WP_114290040.1">
    <property type="nucleotide sequence ID" value="NZ_JAYEVN010000012.1"/>
</dbReference>
<dbReference type="InterPro" id="IPR050410">
    <property type="entry name" value="CCR4/nocturin_mRNA_transcr"/>
</dbReference>
<dbReference type="InterPro" id="IPR005135">
    <property type="entry name" value="Endo/exonuclease/phosphatase"/>
</dbReference>